<dbReference type="Gene3D" id="3.60.40.10">
    <property type="entry name" value="PPM-type phosphatase domain"/>
    <property type="match status" value="1"/>
</dbReference>
<dbReference type="CDD" id="cd00143">
    <property type="entry name" value="PP2Cc"/>
    <property type="match status" value="1"/>
</dbReference>
<dbReference type="SMART" id="SM00332">
    <property type="entry name" value="PP2Cc"/>
    <property type="match status" value="1"/>
</dbReference>
<dbReference type="InterPro" id="IPR001932">
    <property type="entry name" value="PPM-type_phosphatase-like_dom"/>
</dbReference>
<reference evidence="2" key="1">
    <citation type="submission" date="2023-03" db="EMBL/GenBank/DDBJ databases">
        <title>Massive genome expansion in bonnet fungi (Mycena s.s.) driven by repeated elements and novel gene families across ecological guilds.</title>
        <authorList>
            <consortium name="Lawrence Berkeley National Laboratory"/>
            <person name="Harder C.B."/>
            <person name="Miyauchi S."/>
            <person name="Viragh M."/>
            <person name="Kuo A."/>
            <person name="Thoen E."/>
            <person name="Andreopoulos B."/>
            <person name="Lu D."/>
            <person name="Skrede I."/>
            <person name="Drula E."/>
            <person name="Henrissat B."/>
            <person name="Morin E."/>
            <person name="Kohler A."/>
            <person name="Barry K."/>
            <person name="LaButti K."/>
            <person name="Morin E."/>
            <person name="Salamov A."/>
            <person name="Lipzen A."/>
            <person name="Mereny Z."/>
            <person name="Hegedus B."/>
            <person name="Baldrian P."/>
            <person name="Stursova M."/>
            <person name="Weitz H."/>
            <person name="Taylor A."/>
            <person name="Grigoriev I.V."/>
            <person name="Nagy L.G."/>
            <person name="Martin F."/>
            <person name="Kauserud H."/>
        </authorList>
    </citation>
    <scope>NUCLEOTIDE SEQUENCE</scope>
    <source>
        <strain evidence="2">9284</strain>
    </source>
</reference>
<dbReference type="Pfam" id="PF00481">
    <property type="entry name" value="PP2C"/>
    <property type="match status" value="1"/>
</dbReference>
<dbReference type="Proteomes" id="UP001221142">
    <property type="component" value="Unassembled WGS sequence"/>
</dbReference>
<dbReference type="AlphaFoldDB" id="A0AAD7CFI7"/>
<sequence>MHPVISLPAASSSEHLLALDEVSHFSKTDMGQPGAGPWTFRILPEPFLSAELERVACPKSSRKVDSLTFQPCSPYVHRNQDRLVVEEWSFPGGTWQFNSVLDGHVNHYTVDYVAQSLPKKIKESLSAALRESGSRQIPPSRVTQILRDTVVQLDNSISANLLDIFPRDLRRLGKLTDRDVQSAFQQDSTGRNRAAAARCLGGTTLVLSLTDPNERNVWVANLGDCHAVMGLRHRNGGWSGTLINQLHAGHNPREVQRIRAEHGREADCVTNGRVLGFLEPTRAMGDAWLKLPSLYTSRIFSNLDQDWISQENLRRCAARISTPPYVSNIPDVFHREMIPNRPWFLILSSDGLSSTEIYTGMDNMVRAWTQCVGHTLDARPPTVYAALSLLRAAIGGQDERKVSRNLTVEMEERWMDDISILIQRSFHH</sequence>
<name>A0AAD7CFI7_9AGAR</name>
<comment type="caution">
    <text evidence="2">The sequence shown here is derived from an EMBL/GenBank/DDBJ whole genome shotgun (WGS) entry which is preliminary data.</text>
</comment>
<keyword evidence="3" id="KW-1185">Reference proteome</keyword>
<gene>
    <name evidence="2" type="ORF">FB45DRAFT_893541</name>
</gene>
<organism evidence="2 3">
    <name type="scientific">Roridomyces roridus</name>
    <dbReference type="NCBI Taxonomy" id="1738132"/>
    <lineage>
        <taxon>Eukaryota</taxon>
        <taxon>Fungi</taxon>
        <taxon>Dikarya</taxon>
        <taxon>Basidiomycota</taxon>
        <taxon>Agaricomycotina</taxon>
        <taxon>Agaricomycetes</taxon>
        <taxon>Agaricomycetidae</taxon>
        <taxon>Agaricales</taxon>
        <taxon>Marasmiineae</taxon>
        <taxon>Mycenaceae</taxon>
        <taxon>Roridomyces</taxon>
    </lineage>
</organism>
<evidence type="ECO:0000313" key="3">
    <source>
        <dbReference type="Proteomes" id="UP001221142"/>
    </source>
</evidence>
<dbReference type="GO" id="GO:0004722">
    <property type="term" value="F:protein serine/threonine phosphatase activity"/>
    <property type="evidence" value="ECO:0007669"/>
    <property type="project" value="InterPro"/>
</dbReference>
<evidence type="ECO:0000259" key="1">
    <source>
        <dbReference type="PROSITE" id="PS51746"/>
    </source>
</evidence>
<dbReference type="SUPFAM" id="SSF81606">
    <property type="entry name" value="PP2C-like"/>
    <property type="match status" value="1"/>
</dbReference>
<evidence type="ECO:0000313" key="2">
    <source>
        <dbReference type="EMBL" id="KAJ7647470.1"/>
    </source>
</evidence>
<dbReference type="PANTHER" id="PTHR13832:SF792">
    <property type="entry name" value="GM14286P"/>
    <property type="match status" value="1"/>
</dbReference>
<dbReference type="PANTHER" id="PTHR13832">
    <property type="entry name" value="PROTEIN PHOSPHATASE 2C"/>
    <property type="match status" value="1"/>
</dbReference>
<dbReference type="PROSITE" id="PS51746">
    <property type="entry name" value="PPM_2"/>
    <property type="match status" value="1"/>
</dbReference>
<protein>
    <submittedName>
        <fullName evidence="2">Phosphatase 2C-like domain-containing protein</fullName>
    </submittedName>
</protein>
<feature type="domain" description="PPM-type phosphatase" evidence="1">
    <location>
        <begin position="68"/>
        <end position="425"/>
    </location>
</feature>
<dbReference type="InterPro" id="IPR015655">
    <property type="entry name" value="PP2C"/>
</dbReference>
<dbReference type="EMBL" id="JARKIF010000002">
    <property type="protein sequence ID" value="KAJ7647470.1"/>
    <property type="molecule type" value="Genomic_DNA"/>
</dbReference>
<proteinExistence type="predicted"/>
<accession>A0AAD7CFI7</accession>
<dbReference type="InterPro" id="IPR036457">
    <property type="entry name" value="PPM-type-like_dom_sf"/>
</dbReference>